<feature type="signal peptide" evidence="1">
    <location>
        <begin position="1"/>
        <end position="21"/>
    </location>
</feature>
<accession>A0A9W6KRC1</accession>
<name>A0A9W6KRC1_9ACTN</name>
<feature type="chain" id="PRO_5040859190" description="Septum formation-related domain-containing protein" evidence="1">
    <location>
        <begin position="22"/>
        <end position="303"/>
    </location>
</feature>
<reference evidence="3" key="2">
    <citation type="submission" date="2023-01" db="EMBL/GenBank/DDBJ databases">
        <authorList>
            <person name="Sun Q."/>
            <person name="Evtushenko L."/>
        </authorList>
    </citation>
    <scope>NUCLEOTIDE SEQUENCE</scope>
    <source>
        <strain evidence="3">VKM Ac-1321</strain>
    </source>
</reference>
<gene>
    <name evidence="3" type="ORF">GCM10017581_084420</name>
</gene>
<dbReference type="InterPro" id="IPR026004">
    <property type="entry name" value="Septum_form"/>
</dbReference>
<dbReference type="RefSeq" id="WP_261959239.1">
    <property type="nucleotide sequence ID" value="NZ_BAAAXA010000001.1"/>
</dbReference>
<reference evidence="3" key="1">
    <citation type="journal article" date="2014" name="Int. J. Syst. Evol. Microbiol.">
        <title>Complete genome sequence of Corynebacterium casei LMG S-19264T (=DSM 44701T), isolated from a smear-ripened cheese.</title>
        <authorList>
            <consortium name="US DOE Joint Genome Institute (JGI-PGF)"/>
            <person name="Walter F."/>
            <person name="Albersmeier A."/>
            <person name="Kalinowski J."/>
            <person name="Ruckert C."/>
        </authorList>
    </citation>
    <scope>NUCLEOTIDE SEQUENCE</scope>
    <source>
        <strain evidence="3">VKM Ac-1321</strain>
    </source>
</reference>
<organism evidence="3 4">
    <name type="scientific">Dactylosporangium matsuzakiense</name>
    <dbReference type="NCBI Taxonomy" id="53360"/>
    <lineage>
        <taxon>Bacteria</taxon>
        <taxon>Bacillati</taxon>
        <taxon>Actinomycetota</taxon>
        <taxon>Actinomycetes</taxon>
        <taxon>Micromonosporales</taxon>
        <taxon>Micromonosporaceae</taxon>
        <taxon>Dactylosporangium</taxon>
    </lineage>
</organism>
<evidence type="ECO:0000313" key="4">
    <source>
        <dbReference type="Proteomes" id="UP001143480"/>
    </source>
</evidence>
<dbReference type="Pfam" id="PF13845">
    <property type="entry name" value="Septum_form"/>
    <property type="match status" value="1"/>
</dbReference>
<keyword evidence="1" id="KW-0732">Signal</keyword>
<proteinExistence type="predicted"/>
<feature type="domain" description="Septum formation-related" evidence="2">
    <location>
        <begin position="68"/>
        <end position="282"/>
    </location>
</feature>
<sequence length="303" mass="32406">MRPARAIRTAAAVLLLTSALAGCAKPGGTDGDLLDDWAMLGAAKVPEPVIGQCRDSTGLNAYDPAAFDGPFKDVPCDGPHQFEIVATGQLPADLAASGERPGRDRFAALFPQCEDLAAKYLGGEWQAGRLYLYLQPPSTTQWRGGARFFHCDVAAIGPDGDTIEPATTSVKDAVRAAGPLAQGCFVTAGADADNLFATATPIACDQPHDMEYAGYVTAPAKSDYPKTDDANDDLFGTACENKMLAYLGMSRATYDRQKDIYYVWWRPSGQAGWNAGEHSSRCYFLLHNRKLSRSVKGIGDATL</sequence>
<evidence type="ECO:0000313" key="3">
    <source>
        <dbReference type="EMBL" id="GLL06692.1"/>
    </source>
</evidence>
<evidence type="ECO:0000256" key="1">
    <source>
        <dbReference type="SAM" id="SignalP"/>
    </source>
</evidence>
<dbReference type="PROSITE" id="PS51257">
    <property type="entry name" value="PROKAR_LIPOPROTEIN"/>
    <property type="match status" value="1"/>
</dbReference>
<dbReference type="EMBL" id="BSFP01000076">
    <property type="protein sequence ID" value="GLL06692.1"/>
    <property type="molecule type" value="Genomic_DNA"/>
</dbReference>
<protein>
    <recommendedName>
        <fullName evidence="2">Septum formation-related domain-containing protein</fullName>
    </recommendedName>
</protein>
<evidence type="ECO:0000259" key="2">
    <source>
        <dbReference type="Pfam" id="PF13845"/>
    </source>
</evidence>
<dbReference type="Proteomes" id="UP001143480">
    <property type="component" value="Unassembled WGS sequence"/>
</dbReference>
<keyword evidence="4" id="KW-1185">Reference proteome</keyword>
<comment type="caution">
    <text evidence="3">The sequence shown here is derived from an EMBL/GenBank/DDBJ whole genome shotgun (WGS) entry which is preliminary data.</text>
</comment>
<dbReference type="AlphaFoldDB" id="A0A9W6KRC1"/>